<dbReference type="Proteomes" id="UP000007952">
    <property type="component" value="Chromosome"/>
</dbReference>
<reference key="2">
    <citation type="submission" date="2011-05" db="EMBL/GenBank/DDBJ databases">
        <title>The Genome of Mycoplasma haemofelis Strain Ohio2, a pathogenic hemoplasma of the cat.</title>
        <authorList>
            <person name="Santos A.P."/>
            <person name="Guimaraes A.M.S."/>
            <person name="SanMiguel P.J."/>
            <person name="Martin S.W."/>
            <person name="Messick J.B."/>
        </authorList>
    </citation>
    <scope>NUCLEOTIDE SEQUENCE</scope>
    <source>
        <strain>Ohio2</strain>
    </source>
</reference>
<evidence type="ECO:0000313" key="1">
    <source>
        <dbReference type="EMBL" id="AEG73202.1"/>
    </source>
</evidence>
<organism evidence="1 2">
    <name type="scientific">Mycoplasma haemofelis (strain Ohio2)</name>
    <dbReference type="NCBI Taxonomy" id="859194"/>
    <lineage>
        <taxon>Bacteria</taxon>
        <taxon>Bacillati</taxon>
        <taxon>Mycoplasmatota</taxon>
        <taxon>Mollicutes</taxon>
        <taxon>Mycoplasmataceae</taxon>
        <taxon>Mycoplasma</taxon>
    </lineage>
</organism>
<dbReference type="HOGENOM" id="CLU_098620_3_0_14"/>
<reference evidence="1 2" key="1">
    <citation type="journal article" date="2011" name="J. Bacteriol.">
        <title>Complete genome sequences of two hemotropic Mycoplasmas, Mycoplasma haemofelis strain Ohio2 and Mycoplasma suis strain Illinois.</title>
        <authorList>
            <person name="Messick J.B."/>
            <person name="Santos A.P."/>
            <person name="Guimaraes A.M."/>
        </authorList>
    </citation>
    <scope>NUCLEOTIDE SEQUENCE [LARGE SCALE GENOMIC DNA]</scope>
    <source>
        <strain evidence="1 2">Ohio2</strain>
    </source>
</reference>
<gene>
    <name evidence="1" type="ordered locus">MHF_0945</name>
</gene>
<dbReference type="BioCyc" id="MHAE859194:G1GR7-939-MONOMER"/>
<dbReference type="EMBL" id="CP002808">
    <property type="protein sequence ID" value="AEG73202.1"/>
    <property type="molecule type" value="Genomic_DNA"/>
</dbReference>
<name>F6FJ04_MYCHI</name>
<dbReference type="KEGG" id="mhf:MHF_0945"/>
<accession>F6FJ04</accession>
<evidence type="ECO:0000313" key="2">
    <source>
        <dbReference type="Proteomes" id="UP000007952"/>
    </source>
</evidence>
<proteinExistence type="predicted"/>
<dbReference type="STRING" id="859194.MHF_0945"/>
<dbReference type="AlphaFoldDB" id="F6FJ04"/>
<sequence length="204" mass="22384">MSKAAAASLAGLGGAAGIGGGIYLLNSNSKTPTYKKGTVGHKLQSEKFTILNAEGDADHWKLLKEEYNKAKSTTSKVFESHTSDIEEGKLKELCKAALEKDEGDASYSKAKRWCVVPVSVSEYLKNWNIVALPTNTDNSDKQDKWTALANSYASSNNKISNVATLSDQKWQTLRAECKKLEVKKNYDDDFDSAFGSSKIWCVEK</sequence>
<protein>
    <submittedName>
        <fullName evidence="1">Uncharacterized protein</fullName>
    </submittedName>
</protein>